<evidence type="ECO:0000256" key="4">
    <source>
        <dbReference type="ARBA" id="ARBA00022679"/>
    </source>
</evidence>
<evidence type="ECO:0000256" key="3">
    <source>
        <dbReference type="ARBA" id="ARBA00022490"/>
    </source>
</evidence>
<dbReference type="InterPro" id="IPR016152">
    <property type="entry name" value="PTrfase/Anion_transptr"/>
</dbReference>
<evidence type="ECO:0000259" key="7">
    <source>
        <dbReference type="PROSITE" id="PS51094"/>
    </source>
</evidence>
<accession>A0A6N3FCS4</accession>
<comment type="subcellular location">
    <subcellularLocation>
        <location evidence="1">Cytoplasm</location>
    </subcellularLocation>
</comment>
<proteinExistence type="predicted"/>
<dbReference type="EC" id="2.7.1.-" evidence="8"/>
<dbReference type="GO" id="GO:0016301">
    <property type="term" value="F:kinase activity"/>
    <property type="evidence" value="ECO:0007669"/>
    <property type="project" value="UniProtKB-KW"/>
</dbReference>
<evidence type="ECO:0000256" key="5">
    <source>
        <dbReference type="ARBA" id="ARBA00022683"/>
    </source>
</evidence>
<protein>
    <submittedName>
        <fullName evidence="8">Ascorbate-specific phosphotransferase enzyme IIA component</fullName>
        <ecNumber evidence="8">2.7.1.-</ecNumber>
    </submittedName>
</protein>
<organism evidence="8">
    <name type="scientific">Phytobacter massiliensis</name>
    <dbReference type="NCBI Taxonomy" id="1485952"/>
    <lineage>
        <taxon>Bacteria</taxon>
        <taxon>Pseudomonadati</taxon>
        <taxon>Pseudomonadota</taxon>
        <taxon>Gammaproteobacteria</taxon>
        <taxon>Enterobacterales</taxon>
        <taxon>Enterobacteriaceae</taxon>
        <taxon>Phytobacter</taxon>
    </lineage>
</organism>
<gene>
    <name evidence="8" type="primary">ulaC_4</name>
    <name evidence="8" type="ORF">EMLFYP7_02594</name>
</gene>
<feature type="domain" description="PTS EIIA type-2" evidence="7">
    <location>
        <begin position="6"/>
        <end position="149"/>
    </location>
</feature>
<keyword evidence="5" id="KW-0598">Phosphotransferase system</keyword>
<keyword evidence="4 8" id="KW-0808">Transferase</keyword>
<evidence type="ECO:0000256" key="6">
    <source>
        <dbReference type="ARBA" id="ARBA00022777"/>
    </source>
</evidence>
<dbReference type="PROSITE" id="PS00372">
    <property type="entry name" value="PTS_EIIA_TYPE_2_HIS"/>
    <property type="match status" value="1"/>
</dbReference>
<keyword evidence="2" id="KW-0813">Transport</keyword>
<dbReference type="RefSeq" id="WP_044181186.1">
    <property type="nucleotide sequence ID" value="NZ_CABKSF010000003.1"/>
</dbReference>
<dbReference type="PROSITE" id="PS51094">
    <property type="entry name" value="PTS_EIIA_TYPE_2"/>
    <property type="match status" value="1"/>
</dbReference>
<name>A0A6N3FCS4_9ENTR</name>
<keyword evidence="3" id="KW-0963">Cytoplasm</keyword>
<dbReference type="AlphaFoldDB" id="A0A6N3FCS4"/>
<dbReference type="GO" id="GO:0009401">
    <property type="term" value="P:phosphoenolpyruvate-dependent sugar phosphotransferase system"/>
    <property type="evidence" value="ECO:0007669"/>
    <property type="project" value="UniProtKB-KW"/>
</dbReference>
<dbReference type="OrthoDB" id="1634238at2"/>
<dbReference type="PANTHER" id="PTHR36203">
    <property type="entry name" value="ASCORBATE-SPECIFIC PTS SYSTEM EIIA COMPONENT"/>
    <property type="match status" value="1"/>
</dbReference>
<keyword evidence="6" id="KW-0418">Kinase</keyword>
<dbReference type="SUPFAM" id="SSF55804">
    <property type="entry name" value="Phoshotransferase/anion transport protein"/>
    <property type="match status" value="1"/>
</dbReference>
<evidence type="ECO:0000256" key="2">
    <source>
        <dbReference type="ARBA" id="ARBA00022448"/>
    </source>
</evidence>
<dbReference type="Gene3D" id="3.40.930.10">
    <property type="entry name" value="Mannitol-specific EII, Chain A"/>
    <property type="match status" value="1"/>
</dbReference>
<dbReference type="InterPro" id="IPR002178">
    <property type="entry name" value="PTS_EIIA_type-2_dom"/>
</dbReference>
<dbReference type="Pfam" id="PF00359">
    <property type="entry name" value="PTS_EIIA_2"/>
    <property type="match status" value="1"/>
</dbReference>
<dbReference type="PANTHER" id="PTHR36203:SF4">
    <property type="entry name" value="MANNITOL-SPECIFIC CRYPTIC PHOSPHOTRANSFERASE ENZYME IIA COMPONENT"/>
    <property type="match status" value="1"/>
</dbReference>
<evidence type="ECO:0000313" key="8">
    <source>
        <dbReference type="EMBL" id="VYU49633.1"/>
    </source>
</evidence>
<dbReference type="GO" id="GO:0005737">
    <property type="term" value="C:cytoplasm"/>
    <property type="evidence" value="ECO:0007669"/>
    <property type="project" value="UniProtKB-SubCell"/>
</dbReference>
<evidence type="ECO:0000256" key="1">
    <source>
        <dbReference type="ARBA" id="ARBA00004496"/>
    </source>
</evidence>
<reference evidence="8" key="1">
    <citation type="submission" date="2019-11" db="EMBL/GenBank/DDBJ databases">
        <authorList>
            <person name="Feng L."/>
        </authorList>
    </citation>
    <scope>NUCLEOTIDE SEQUENCE</scope>
    <source>
        <strain evidence="8">EMassiliensisLFYP7</strain>
    </source>
</reference>
<dbReference type="EMBL" id="CACRTZ010000029">
    <property type="protein sequence ID" value="VYU49633.1"/>
    <property type="molecule type" value="Genomic_DNA"/>
</dbReference>
<dbReference type="InterPro" id="IPR051351">
    <property type="entry name" value="Ascorbate-PTS_EIIA_comp"/>
</dbReference>
<sequence length="154" mass="16877">MAVLSRWLNSHKVQYVESVSDWKEAICFAARPLLAEGAISHNYVEAIIKQKEEVGPYFVIAPRIAMPHARPEQGALSLGLSVLKIGEAVTFGSEENDPVDIIFMFSAPDSNSHIEMISQLAEVLSEDEEMAKIYKAASAQEMQDILIGTSAVAQ</sequence>
<dbReference type="CDD" id="cd00211">
    <property type="entry name" value="PTS_IIA_fru"/>
    <property type="match status" value="1"/>
</dbReference>